<sequence length="361" mass="41266">MKVALLLLHQVLFILALTVKVTHTRRLFFLPIATISLYLGLSPLRTGLPFPVDYLLACGQLSSLVIAADYLLIKDVHKDLRMKGETASPATLPFFARLEWAIHLLNSPRYIGWAQEPSRALPPRWRERQRANSIKKFTLDQSIRLASYVVLFQLAAICTPRHQFGDGKDPFGIPLTALGRRLMGIVLGVIPIVTLLDGVHRFISLILVLSRIWQPKDWVPLFGSWREAYTLRRFWGRTWHQMLRKFTSSHGSLIAERVFCLEKKTYAYFLVQIFIAFLISAAIHTTADLVFFGEGSGAVYFFLPQAVIVVIEDIIARTIGASARWHLVDPVIRRFLGYLWVLIWFILSIPLWQVSFVDIVN</sequence>
<keyword evidence="4" id="KW-0808">Transferase</keyword>
<evidence type="ECO:0000256" key="3">
    <source>
        <dbReference type="ARBA" id="ARBA00007282"/>
    </source>
</evidence>
<name>A0A0C2SK01_AMAMK</name>
<dbReference type="PANTHER" id="PTHR31595">
    <property type="entry name" value="LONG-CHAIN-ALCOHOL O-FATTY-ACYLTRANSFERASE 3-RELATED"/>
    <property type="match status" value="1"/>
</dbReference>
<dbReference type="Pfam" id="PF13813">
    <property type="entry name" value="MBOAT_2"/>
    <property type="match status" value="1"/>
</dbReference>
<reference evidence="10 11" key="1">
    <citation type="submission" date="2014-04" db="EMBL/GenBank/DDBJ databases">
        <title>Evolutionary Origins and Diversification of the Mycorrhizal Mutualists.</title>
        <authorList>
            <consortium name="DOE Joint Genome Institute"/>
            <consortium name="Mycorrhizal Genomics Consortium"/>
            <person name="Kohler A."/>
            <person name="Kuo A."/>
            <person name="Nagy L.G."/>
            <person name="Floudas D."/>
            <person name="Copeland A."/>
            <person name="Barry K.W."/>
            <person name="Cichocki N."/>
            <person name="Veneault-Fourrey C."/>
            <person name="LaButti K."/>
            <person name="Lindquist E.A."/>
            <person name="Lipzen A."/>
            <person name="Lundell T."/>
            <person name="Morin E."/>
            <person name="Murat C."/>
            <person name="Riley R."/>
            <person name="Ohm R."/>
            <person name="Sun H."/>
            <person name="Tunlid A."/>
            <person name="Henrissat B."/>
            <person name="Grigoriev I.V."/>
            <person name="Hibbett D.S."/>
            <person name="Martin F."/>
        </authorList>
    </citation>
    <scope>NUCLEOTIDE SEQUENCE [LARGE SCALE GENOMIC DNA]</scope>
    <source>
        <strain evidence="10 11">Koide BX008</strain>
    </source>
</reference>
<keyword evidence="11" id="KW-1185">Reference proteome</keyword>
<keyword evidence="7 8" id="KW-0472">Membrane</keyword>
<evidence type="ECO:0000256" key="7">
    <source>
        <dbReference type="ARBA" id="ARBA00023136"/>
    </source>
</evidence>
<comment type="similarity">
    <text evidence="3">Belongs to the wax synthase family.</text>
</comment>
<evidence type="ECO:0000313" key="10">
    <source>
        <dbReference type="EMBL" id="KIL63500.1"/>
    </source>
</evidence>
<evidence type="ECO:0000256" key="2">
    <source>
        <dbReference type="ARBA" id="ARBA00005179"/>
    </source>
</evidence>
<dbReference type="GO" id="GO:0008374">
    <property type="term" value="F:O-acyltransferase activity"/>
    <property type="evidence" value="ECO:0007669"/>
    <property type="project" value="InterPro"/>
</dbReference>
<evidence type="ECO:0000256" key="1">
    <source>
        <dbReference type="ARBA" id="ARBA00004141"/>
    </source>
</evidence>
<dbReference type="STRING" id="946122.A0A0C2SK01"/>
<comment type="subcellular location">
    <subcellularLocation>
        <location evidence="1">Membrane</location>
        <topology evidence="1">Multi-pass membrane protein</topology>
    </subcellularLocation>
</comment>
<dbReference type="EMBL" id="KN818258">
    <property type="protein sequence ID" value="KIL63500.1"/>
    <property type="molecule type" value="Genomic_DNA"/>
</dbReference>
<evidence type="ECO:0000256" key="8">
    <source>
        <dbReference type="SAM" id="Phobius"/>
    </source>
</evidence>
<evidence type="ECO:0000256" key="5">
    <source>
        <dbReference type="ARBA" id="ARBA00022692"/>
    </source>
</evidence>
<keyword evidence="5 8" id="KW-0812">Transmembrane</keyword>
<dbReference type="InterPro" id="IPR044851">
    <property type="entry name" value="Wax_synthase"/>
</dbReference>
<evidence type="ECO:0000313" key="11">
    <source>
        <dbReference type="Proteomes" id="UP000054549"/>
    </source>
</evidence>
<feature type="transmembrane region" description="Helical" evidence="8">
    <location>
        <begin position="297"/>
        <end position="315"/>
    </location>
</feature>
<dbReference type="OrthoDB" id="1077582at2759"/>
<feature type="transmembrane region" description="Helical" evidence="8">
    <location>
        <begin position="54"/>
        <end position="73"/>
    </location>
</feature>
<protein>
    <recommendedName>
        <fullName evidence="9">Wax synthase domain-containing protein</fullName>
    </recommendedName>
</protein>
<dbReference type="Proteomes" id="UP000054549">
    <property type="component" value="Unassembled WGS sequence"/>
</dbReference>
<dbReference type="AlphaFoldDB" id="A0A0C2SK01"/>
<dbReference type="InParanoid" id="A0A0C2SK01"/>
<accession>A0A0C2SK01</accession>
<feature type="domain" description="Wax synthase" evidence="9">
    <location>
        <begin position="218"/>
        <end position="303"/>
    </location>
</feature>
<dbReference type="InterPro" id="IPR032805">
    <property type="entry name" value="Wax_synthase_dom"/>
</dbReference>
<dbReference type="GO" id="GO:0016020">
    <property type="term" value="C:membrane"/>
    <property type="evidence" value="ECO:0007669"/>
    <property type="project" value="UniProtKB-SubCell"/>
</dbReference>
<dbReference type="GO" id="GO:0006629">
    <property type="term" value="P:lipid metabolic process"/>
    <property type="evidence" value="ECO:0007669"/>
    <property type="project" value="InterPro"/>
</dbReference>
<feature type="transmembrane region" description="Helical" evidence="8">
    <location>
        <begin position="335"/>
        <end position="354"/>
    </location>
</feature>
<feature type="transmembrane region" description="Helical" evidence="8">
    <location>
        <begin position="266"/>
        <end position="285"/>
    </location>
</feature>
<dbReference type="PANTHER" id="PTHR31595:SF57">
    <property type="entry name" value="OS04G0481900 PROTEIN"/>
    <property type="match status" value="1"/>
</dbReference>
<evidence type="ECO:0000256" key="6">
    <source>
        <dbReference type="ARBA" id="ARBA00022989"/>
    </source>
</evidence>
<organism evidence="10 11">
    <name type="scientific">Amanita muscaria (strain Koide BX008)</name>
    <dbReference type="NCBI Taxonomy" id="946122"/>
    <lineage>
        <taxon>Eukaryota</taxon>
        <taxon>Fungi</taxon>
        <taxon>Dikarya</taxon>
        <taxon>Basidiomycota</taxon>
        <taxon>Agaricomycotina</taxon>
        <taxon>Agaricomycetes</taxon>
        <taxon>Agaricomycetidae</taxon>
        <taxon>Agaricales</taxon>
        <taxon>Pluteineae</taxon>
        <taxon>Amanitaceae</taxon>
        <taxon>Amanita</taxon>
    </lineage>
</organism>
<gene>
    <name evidence="10" type="ORF">M378DRAFT_79605</name>
</gene>
<evidence type="ECO:0000256" key="4">
    <source>
        <dbReference type="ARBA" id="ARBA00022679"/>
    </source>
</evidence>
<keyword evidence="6 8" id="KW-1133">Transmembrane helix</keyword>
<comment type="pathway">
    <text evidence="2">Secondary metabolite biosynthesis.</text>
</comment>
<evidence type="ECO:0000259" key="9">
    <source>
        <dbReference type="Pfam" id="PF13813"/>
    </source>
</evidence>
<proteinExistence type="inferred from homology"/>
<dbReference type="HOGENOM" id="CLU_032731_1_0_1"/>